<keyword evidence="3" id="KW-0732">Signal</keyword>
<accession>A0A645CIT7</accession>
<dbReference type="NCBIfam" id="NF037995">
    <property type="entry name" value="TRAP_S1"/>
    <property type="match status" value="1"/>
</dbReference>
<sequence length="194" mass="22091">MRIVSANWAYGVRELMTTKPVRTLDDLSGLIIRTPNNVMQMKTWEEMGAAPTAMALGDVYTATQQGTIDGMENPIATLYGQAYYEVAKYITMIDYIRMPIQWITSESWFESLTAEQQQILCEAGDEAGLFHNQKQDEMMDQYMSDMEANGVEIIYPDETEMARFKEAALKIYDNLDVTANWSDGLYDNIRGMIS</sequence>
<dbReference type="PANTHER" id="PTHR33376:SF7">
    <property type="entry name" value="C4-DICARBOXYLATE-BINDING PROTEIN DCTB"/>
    <property type="match status" value="1"/>
</dbReference>
<dbReference type="EMBL" id="VSSQ01027559">
    <property type="protein sequence ID" value="MPM76869.1"/>
    <property type="molecule type" value="Genomic_DNA"/>
</dbReference>
<dbReference type="Pfam" id="PF03480">
    <property type="entry name" value="DctP"/>
    <property type="match status" value="1"/>
</dbReference>
<keyword evidence="2" id="KW-0813">Transport</keyword>
<dbReference type="GO" id="GO:0055085">
    <property type="term" value="P:transmembrane transport"/>
    <property type="evidence" value="ECO:0007669"/>
    <property type="project" value="InterPro"/>
</dbReference>
<evidence type="ECO:0000313" key="4">
    <source>
        <dbReference type="EMBL" id="MPM76869.1"/>
    </source>
</evidence>
<proteinExistence type="inferred from homology"/>
<protein>
    <submittedName>
        <fullName evidence="4">Sialic acid-binding periplasmic protein SiaP</fullName>
    </submittedName>
</protein>
<evidence type="ECO:0000256" key="2">
    <source>
        <dbReference type="ARBA" id="ARBA00022448"/>
    </source>
</evidence>
<name>A0A645CIT7_9ZZZZ</name>
<reference evidence="4" key="1">
    <citation type="submission" date="2019-08" db="EMBL/GenBank/DDBJ databases">
        <authorList>
            <person name="Kucharzyk K."/>
            <person name="Murdoch R.W."/>
            <person name="Higgins S."/>
            <person name="Loffler F."/>
        </authorList>
    </citation>
    <scope>NUCLEOTIDE SEQUENCE</scope>
</reference>
<comment type="caution">
    <text evidence="4">The sequence shown here is derived from an EMBL/GenBank/DDBJ whole genome shotgun (WGS) entry which is preliminary data.</text>
</comment>
<dbReference type="AlphaFoldDB" id="A0A645CIT7"/>
<evidence type="ECO:0000256" key="1">
    <source>
        <dbReference type="ARBA" id="ARBA00009023"/>
    </source>
</evidence>
<dbReference type="Gene3D" id="3.40.190.170">
    <property type="entry name" value="Bacterial extracellular solute-binding protein, family 7"/>
    <property type="match status" value="1"/>
</dbReference>
<organism evidence="4">
    <name type="scientific">bioreactor metagenome</name>
    <dbReference type="NCBI Taxonomy" id="1076179"/>
    <lineage>
        <taxon>unclassified sequences</taxon>
        <taxon>metagenomes</taxon>
        <taxon>ecological metagenomes</taxon>
    </lineage>
</organism>
<dbReference type="PANTHER" id="PTHR33376">
    <property type="match status" value="1"/>
</dbReference>
<gene>
    <name evidence="4" type="primary">siaP_9</name>
    <name evidence="4" type="ORF">SDC9_123868</name>
</gene>
<evidence type="ECO:0000256" key="3">
    <source>
        <dbReference type="ARBA" id="ARBA00022729"/>
    </source>
</evidence>
<dbReference type="InterPro" id="IPR038404">
    <property type="entry name" value="TRAP_DctP_sf"/>
</dbReference>
<comment type="similarity">
    <text evidence="1">Belongs to the bacterial solute-binding protein 7 family.</text>
</comment>
<dbReference type="InterPro" id="IPR018389">
    <property type="entry name" value="DctP_fam"/>
</dbReference>